<keyword evidence="1" id="KW-0472">Membrane</keyword>
<organism evidence="2 3">
    <name type="scientific">Candidatus Kerfeldbacteria bacterium RIFCSPLOWO2_01_FULL_48_11</name>
    <dbReference type="NCBI Taxonomy" id="1798543"/>
    <lineage>
        <taxon>Bacteria</taxon>
        <taxon>Candidatus Kerfeldiibacteriota</taxon>
    </lineage>
</organism>
<keyword evidence="1" id="KW-0812">Transmembrane</keyword>
<dbReference type="Proteomes" id="UP000179164">
    <property type="component" value="Unassembled WGS sequence"/>
</dbReference>
<evidence type="ECO:0008006" key="4">
    <source>
        <dbReference type="Google" id="ProtNLM"/>
    </source>
</evidence>
<protein>
    <recommendedName>
        <fullName evidence="4">PsbP C-terminal domain-containing protein</fullName>
    </recommendedName>
</protein>
<accession>A0A1G2B541</accession>
<reference evidence="2 3" key="1">
    <citation type="journal article" date="2016" name="Nat. Commun.">
        <title>Thousands of microbial genomes shed light on interconnected biogeochemical processes in an aquifer system.</title>
        <authorList>
            <person name="Anantharaman K."/>
            <person name="Brown C.T."/>
            <person name="Hug L.A."/>
            <person name="Sharon I."/>
            <person name="Castelle C.J."/>
            <person name="Probst A.J."/>
            <person name="Thomas B.C."/>
            <person name="Singh A."/>
            <person name="Wilkins M.J."/>
            <person name="Karaoz U."/>
            <person name="Brodie E.L."/>
            <person name="Williams K.H."/>
            <person name="Hubbard S.S."/>
            <person name="Banfield J.F."/>
        </authorList>
    </citation>
    <scope>NUCLEOTIDE SEQUENCE [LARGE SCALE GENOMIC DNA]</scope>
</reference>
<evidence type="ECO:0000256" key="1">
    <source>
        <dbReference type="SAM" id="Phobius"/>
    </source>
</evidence>
<sequence>MISDPNTKKPAKDNILRLIILRSLFVIAVIIFVSGAVYGLTQYQEKPLSYEDSYKISDKKEGKKTFVSKEYGYQFSYPANWELDNARDPQQFFFSVWHQEDGVAPDRDQKGMRFVAYISPEPEYSLSEKVDLDLREYGEAGLESRKSLTIDGHPAEQLSIRVFGHTYATYIKLEDYFVVFTANIIATTDMDRYRQMYEELLSTVEL</sequence>
<comment type="caution">
    <text evidence="2">The sequence shown here is derived from an EMBL/GenBank/DDBJ whole genome shotgun (WGS) entry which is preliminary data.</text>
</comment>
<evidence type="ECO:0000313" key="2">
    <source>
        <dbReference type="EMBL" id="OGY83330.1"/>
    </source>
</evidence>
<feature type="transmembrane region" description="Helical" evidence="1">
    <location>
        <begin position="20"/>
        <end position="40"/>
    </location>
</feature>
<dbReference type="STRING" id="1798543.A2898_03530"/>
<name>A0A1G2B541_9BACT</name>
<keyword evidence="1" id="KW-1133">Transmembrane helix</keyword>
<dbReference type="EMBL" id="MHKE01000014">
    <property type="protein sequence ID" value="OGY83330.1"/>
    <property type="molecule type" value="Genomic_DNA"/>
</dbReference>
<proteinExistence type="predicted"/>
<dbReference type="Pfam" id="PF18933">
    <property type="entry name" value="PsbP_2"/>
    <property type="match status" value="1"/>
</dbReference>
<gene>
    <name evidence="2" type="ORF">A2898_03530</name>
</gene>
<evidence type="ECO:0000313" key="3">
    <source>
        <dbReference type="Proteomes" id="UP000179164"/>
    </source>
</evidence>
<dbReference type="AlphaFoldDB" id="A0A1G2B541"/>